<feature type="transmembrane region" description="Helical" evidence="1">
    <location>
        <begin position="39"/>
        <end position="58"/>
    </location>
</feature>
<proteinExistence type="predicted"/>
<keyword evidence="1" id="KW-0812">Transmembrane</keyword>
<evidence type="ECO:0000313" key="2">
    <source>
        <dbReference type="EMBL" id="CQR50175.1"/>
    </source>
</evidence>
<feature type="transmembrane region" description="Helical" evidence="1">
    <location>
        <begin position="64"/>
        <end position="94"/>
    </location>
</feature>
<organism evidence="2 3">
    <name type="scientific">Haloferax massiliensis</name>
    <dbReference type="NCBI Taxonomy" id="1476858"/>
    <lineage>
        <taxon>Archaea</taxon>
        <taxon>Methanobacteriati</taxon>
        <taxon>Methanobacteriota</taxon>
        <taxon>Stenosarchaea group</taxon>
        <taxon>Halobacteria</taxon>
        <taxon>Halobacteriales</taxon>
        <taxon>Haloferacaceae</taxon>
        <taxon>Haloferax</taxon>
    </lineage>
</organism>
<dbReference type="OrthoDB" id="342077at2157"/>
<dbReference type="Proteomes" id="UP000198902">
    <property type="component" value="Unassembled WGS sequence"/>
</dbReference>
<dbReference type="EMBL" id="CSTE01000002">
    <property type="protein sequence ID" value="CQR50175.1"/>
    <property type="molecule type" value="Genomic_DNA"/>
</dbReference>
<dbReference type="RefSeq" id="WP_089778133.1">
    <property type="nucleotide sequence ID" value="NZ_CABLRR010000002.1"/>
</dbReference>
<name>A0A0D6JRE3_9EURY</name>
<keyword evidence="3" id="KW-1185">Reference proteome</keyword>
<protein>
    <submittedName>
        <fullName evidence="2">Uncharacterized protein</fullName>
    </submittedName>
</protein>
<sequence>MNAAWRRKVRREWDALTGGPLSATWWVTKAGLRVAFAEAMFMFLVLLNNDAAAISAVADGEASVFSLVALVVGTSEYLAIAGIVFAVALLLPFLPRRNEATNRWE</sequence>
<gene>
    <name evidence="2" type="ORF">BN996_01652</name>
</gene>
<keyword evidence="1" id="KW-0472">Membrane</keyword>
<evidence type="ECO:0000256" key="1">
    <source>
        <dbReference type="SAM" id="Phobius"/>
    </source>
</evidence>
<reference evidence="3" key="1">
    <citation type="submission" date="2015-03" db="EMBL/GenBank/DDBJ databases">
        <authorList>
            <person name="Urmite Genomes"/>
        </authorList>
    </citation>
    <scope>NUCLEOTIDE SEQUENCE [LARGE SCALE GENOMIC DNA]</scope>
    <source>
        <strain evidence="3">Arc-Hr</strain>
    </source>
</reference>
<accession>A0A0D6JRE3</accession>
<keyword evidence="1" id="KW-1133">Transmembrane helix</keyword>
<dbReference type="AlphaFoldDB" id="A0A0D6JRE3"/>
<evidence type="ECO:0000313" key="3">
    <source>
        <dbReference type="Proteomes" id="UP000198902"/>
    </source>
</evidence>